<keyword evidence="4" id="KW-1185">Reference proteome</keyword>
<keyword evidence="2" id="KW-0812">Transmembrane</keyword>
<feature type="region of interest" description="Disordered" evidence="1">
    <location>
        <begin position="1"/>
        <end position="23"/>
    </location>
</feature>
<dbReference type="EMBL" id="JBFDAA010000008">
    <property type="protein sequence ID" value="KAL1129553.1"/>
    <property type="molecule type" value="Genomic_DNA"/>
</dbReference>
<keyword evidence="2" id="KW-1133">Transmembrane helix</keyword>
<feature type="compositionally biased region" description="Basic residues" evidence="1">
    <location>
        <begin position="1"/>
        <end position="12"/>
    </location>
</feature>
<accession>A0ABD0YWI3</accession>
<protein>
    <submittedName>
        <fullName evidence="3">Uncharacterized protein</fullName>
    </submittedName>
</protein>
<feature type="region of interest" description="Disordered" evidence="1">
    <location>
        <begin position="111"/>
        <end position="131"/>
    </location>
</feature>
<dbReference type="Proteomes" id="UP001558652">
    <property type="component" value="Unassembled WGS sequence"/>
</dbReference>
<gene>
    <name evidence="3" type="ORF">AAG570_012498</name>
</gene>
<organism evidence="3 4">
    <name type="scientific">Ranatra chinensis</name>
    <dbReference type="NCBI Taxonomy" id="642074"/>
    <lineage>
        <taxon>Eukaryota</taxon>
        <taxon>Metazoa</taxon>
        <taxon>Ecdysozoa</taxon>
        <taxon>Arthropoda</taxon>
        <taxon>Hexapoda</taxon>
        <taxon>Insecta</taxon>
        <taxon>Pterygota</taxon>
        <taxon>Neoptera</taxon>
        <taxon>Paraneoptera</taxon>
        <taxon>Hemiptera</taxon>
        <taxon>Heteroptera</taxon>
        <taxon>Panheteroptera</taxon>
        <taxon>Nepomorpha</taxon>
        <taxon>Nepidae</taxon>
        <taxon>Ranatrinae</taxon>
        <taxon>Ranatra</taxon>
    </lineage>
</organism>
<evidence type="ECO:0000256" key="1">
    <source>
        <dbReference type="SAM" id="MobiDB-lite"/>
    </source>
</evidence>
<name>A0ABD0YWI3_9HEMI</name>
<evidence type="ECO:0000256" key="2">
    <source>
        <dbReference type="SAM" id="Phobius"/>
    </source>
</evidence>
<evidence type="ECO:0000313" key="3">
    <source>
        <dbReference type="EMBL" id="KAL1129553.1"/>
    </source>
</evidence>
<keyword evidence="2" id="KW-0472">Membrane</keyword>
<proteinExistence type="predicted"/>
<dbReference type="AlphaFoldDB" id="A0ABD0YWI3"/>
<evidence type="ECO:0000313" key="4">
    <source>
        <dbReference type="Proteomes" id="UP001558652"/>
    </source>
</evidence>
<reference evidence="3 4" key="1">
    <citation type="submission" date="2024-07" db="EMBL/GenBank/DDBJ databases">
        <title>Chromosome-level genome assembly of the water stick insect Ranatra chinensis (Heteroptera: Nepidae).</title>
        <authorList>
            <person name="Liu X."/>
        </authorList>
    </citation>
    <scope>NUCLEOTIDE SEQUENCE [LARGE SCALE GENOMIC DNA]</scope>
    <source>
        <strain evidence="3">Cailab_2021Rc</strain>
        <tissue evidence="3">Muscle</tissue>
    </source>
</reference>
<sequence>MASKRRNMFHKNKTQETTEIGRSGTPVSGVLEAVLLWSVGRPAPATGTRLASHSPRLALASHSPRTRLALASLVLTALGFGFVLARSQLAVATLSSPLAIIVASSRISSDPHGPQTFPITPTMTSRKITNR</sequence>
<feature type="compositionally biased region" description="Polar residues" evidence="1">
    <location>
        <begin position="117"/>
        <end position="131"/>
    </location>
</feature>
<comment type="caution">
    <text evidence="3">The sequence shown here is derived from an EMBL/GenBank/DDBJ whole genome shotgun (WGS) entry which is preliminary data.</text>
</comment>
<feature type="transmembrane region" description="Helical" evidence="2">
    <location>
        <begin position="68"/>
        <end position="85"/>
    </location>
</feature>